<evidence type="ECO:0000313" key="1">
    <source>
        <dbReference type="EMBL" id="KWD96373.1"/>
    </source>
</evidence>
<gene>
    <name evidence="1" type="ORF">WL73_23255</name>
</gene>
<reference evidence="1 2" key="1">
    <citation type="submission" date="2015-11" db="EMBL/GenBank/DDBJ databases">
        <title>Expanding the genomic diversity of Burkholderia species for the development of highly accurate diagnostics.</title>
        <authorList>
            <person name="Sahl J."/>
            <person name="Keim P."/>
            <person name="Wagner D."/>
        </authorList>
    </citation>
    <scope>NUCLEOTIDE SEQUENCE [LARGE SCALE GENOMIC DNA]</scope>
    <source>
        <strain evidence="1 2">MSMB2167WGS</strain>
    </source>
</reference>
<evidence type="ECO:0000313" key="2">
    <source>
        <dbReference type="Proteomes" id="UP000062998"/>
    </source>
</evidence>
<accession>A0A107FMT3</accession>
<comment type="caution">
    <text evidence="1">The sequence shown here is derived from an EMBL/GenBank/DDBJ whole genome shotgun (WGS) entry which is preliminary data.</text>
</comment>
<dbReference type="AlphaFoldDB" id="A0A107FMT3"/>
<proteinExistence type="predicted"/>
<dbReference type="Proteomes" id="UP000062998">
    <property type="component" value="Unassembled WGS sequence"/>
</dbReference>
<protein>
    <submittedName>
        <fullName evidence="1">Uncharacterized protein</fullName>
    </submittedName>
</protein>
<organism evidence="1 2">
    <name type="scientific">Burkholderia ubonensis</name>
    <dbReference type="NCBI Taxonomy" id="101571"/>
    <lineage>
        <taxon>Bacteria</taxon>
        <taxon>Pseudomonadati</taxon>
        <taxon>Pseudomonadota</taxon>
        <taxon>Betaproteobacteria</taxon>
        <taxon>Burkholderiales</taxon>
        <taxon>Burkholderiaceae</taxon>
        <taxon>Burkholderia</taxon>
        <taxon>Burkholderia cepacia complex</taxon>
    </lineage>
</organism>
<dbReference type="EMBL" id="LPIX01000092">
    <property type="protein sequence ID" value="KWD96373.1"/>
    <property type="molecule type" value="Genomic_DNA"/>
</dbReference>
<name>A0A107FMT3_9BURK</name>
<sequence length="61" mass="6302">MLPGDAPAVAIRFASIDPDDLETLDSHIRAALSKSGHRTSTLLINGIDCTVTATGANTHGD</sequence>